<gene>
    <name evidence="1" type="ORF">C7383_108189</name>
</gene>
<evidence type="ECO:0000313" key="1">
    <source>
        <dbReference type="EMBL" id="PWJ74759.1"/>
    </source>
</evidence>
<protein>
    <submittedName>
        <fullName evidence="1">ABC-type glycerol-3-phosphate transport system substrate-binding protein</fullName>
    </submittedName>
</protein>
<dbReference type="AlphaFoldDB" id="A0AB73T2Z4"/>
<sequence length="418" mass="47900">MRKKKISERRLVYAMLAVLMLAGCGGKDTARESEKVTLSLMMPQSHYKEFFKEEIGRFEAEYSQYHIEVLRIPDNQWIEVTKAKAATGELTDLVRIDKGLMEDIGTGKFVEMGEKESWYKRVKEEQLENKKIGGKLYGLPVGSTSSVGLIYNKDVFEKLRLDVPGSMEEFKQVCRVLKDEGYTPLYASDKDSWTSAVAFSSSASQTMTDEVYEKFKSGEALWNNEEYRTILEEFAALRSEEYTNSDYMRATYDSAVDAVADGKAVMYMSGQFFINDVRKINPKIDLAMVPSPYCSGILTVKNGEGMFAVSAKSDHIEEAKVFLEWFSAPENMNEFNAGWNHMPVFKDQEMEMADWQQNLYDNYILQGKTEPEINERFSGIDMSEFWSDQQKMYMGQMSADEVLENWDQSYAKQLSAGR</sequence>
<dbReference type="RefSeq" id="WP_257497732.1">
    <property type="nucleotide sequence ID" value="NZ_JANKBI010000006.1"/>
</dbReference>
<accession>A0AB73T2Z4</accession>
<comment type="caution">
    <text evidence="1">The sequence shown here is derived from an EMBL/GenBank/DDBJ whole genome shotgun (WGS) entry which is preliminary data.</text>
</comment>
<dbReference type="PANTHER" id="PTHR43649">
    <property type="entry name" value="ARABINOSE-BINDING PROTEIN-RELATED"/>
    <property type="match status" value="1"/>
</dbReference>
<organism evidence="1 2">
    <name type="scientific">Murimonas intestini</name>
    <dbReference type="NCBI Taxonomy" id="1337051"/>
    <lineage>
        <taxon>Bacteria</taxon>
        <taxon>Bacillati</taxon>
        <taxon>Bacillota</taxon>
        <taxon>Clostridia</taxon>
        <taxon>Lachnospirales</taxon>
        <taxon>Lachnospiraceae</taxon>
        <taxon>Murimonas</taxon>
    </lineage>
</organism>
<evidence type="ECO:0000313" key="2">
    <source>
        <dbReference type="Proteomes" id="UP000245412"/>
    </source>
</evidence>
<dbReference type="EMBL" id="QGGY01000008">
    <property type="protein sequence ID" value="PWJ74759.1"/>
    <property type="molecule type" value="Genomic_DNA"/>
</dbReference>
<reference evidence="1 2" key="1">
    <citation type="submission" date="2018-05" db="EMBL/GenBank/DDBJ databases">
        <authorList>
            <person name="Goeker M."/>
            <person name="Huntemann M."/>
            <person name="Clum A."/>
            <person name="Pillay M."/>
            <person name="Palaniappan K."/>
            <person name="Varghese N."/>
            <person name="Mikhailova N."/>
            <person name="Stamatis D."/>
            <person name="Reddy T."/>
            <person name="Daum C."/>
            <person name="Shapiro N."/>
            <person name="Ivanova N."/>
            <person name="Kyrpides N."/>
            <person name="Woyke T."/>
        </authorList>
    </citation>
    <scope>NUCLEOTIDE SEQUENCE [LARGE SCALE GENOMIC DNA]</scope>
    <source>
        <strain evidence="1 2">DSM 26524</strain>
    </source>
</reference>
<dbReference type="InterPro" id="IPR006059">
    <property type="entry name" value="SBP"/>
</dbReference>
<dbReference type="PROSITE" id="PS51257">
    <property type="entry name" value="PROKAR_LIPOPROTEIN"/>
    <property type="match status" value="1"/>
</dbReference>
<name>A0AB73T2Z4_9FIRM</name>
<proteinExistence type="predicted"/>
<dbReference type="Gene3D" id="3.40.190.10">
    <property type="entry name" value="Periplasmic binding protein-like II"/>
    <property type="match status" value="2"/>
</dbReference>
<dbReference type="SUPFAM" id="SSF53850">
    <property type="entry name" value="Periplasmic binding protein-like II"/>
    <property type="match status" value="1"/>
</dbReference>
<dbReference type="Proteomes" id="UP000245412">
    <property type="component" value="Unassembled WGS sequence"/>
</dbReference>
<keyword evidence="2" id="KW-1185">Reference proteome</keyword>
<dbReference type="Pfam" id="PF01547">
    <property type="entry name" value="SBP_bac_1"/>
    <property type="match status" value="1"/>
</dbReference>
<dbReference type="InterPro" id="IPR050490">
    <property type="entry name" value="Bact_solute-bd_prot1"/>
</dbReference>